<dbReference type="EMBL" id="AMKT01000010">
    <property type="protein sequence ID" value="OXG29027.1"/>
    <property type="molecule type" value="Genomic_DNA"/>
</dbReference>
<dbReference type="OrthoDB" id="2575478at2759"/>
<reference evidence="2 3" key="1">
    <citation type="submission" date="2017-06" db="EMBL/GenBank/DDBJ databases">
        <title>Global population genomics of the pathogenic fungus Cryptococcus neoformans var. grubii.</title>
        <authorList>
            <person name="Cuomo C."/>
            <person name="Litvintseva A."/>
            <person name="Chen Y."/>
            <person name="Young S."/>
            <person name="Zeng Q."/>
            <person name="Chapman S."/>
            <person name="Gujja S."/>
            <person name="Saif S."/>
            <person name="Birren B."/>
        </authorList>
    </citation>
    <scope>NUCLEOTIDE SEQUENCE [LARGE SCALE GENOMIC DNA]</scope>
    <source>
        <strain evidence="2 3">Tu259-1</strain>
    </source>
</reference>
<evidence type="ECO:0000256" key="1">
    <source>
        <dbReference type="SAM" id="MobiDB-lite"/>
    </source>
</evidence>
<comment type="caution">
    <text evidence="2">The sequence shown here is derived from an EMBL/GenBank/DDBJ whole genome shotgun (WGS) entry which is preliminary data.</text>
</comment>
<feature type="compositionally biased region" description="Basic residues" evidence="1">
    <location>
        <begin position="376"/>
        <end position="387"/>
    </location>
</feature>
<feature type="compositionally biased region" description="Basic and acidic residues" evidence="1">
    <location>
        <begin position="388"/>
        <end position="402"/>
    </location>
</feature>
<feature type="region of interest" description="Disordered" evidence="1">
    <location>
        <begin position="170"/>
        <end position="321"/>
    </location>
</feature>
<feature type="compositionally biased region" description="Polar residues" evidence="1">
    <location>
        <begin position="197"/>
        <end position="226"/>
    </location>
</feature>
<protein>
    <submittedName>
        <fullName evidence="2">Uncharacterized protein</fullName>
    </submittedName>
</protein>
<feature type="compositionally biased region" description="Low complexity" evidence="1">
    <location>
        <begin position="81"/>
        <end position="90"/>
    </location>
</feature>
<gene>
    <name evidence="2" type="ORF">C361_00681</name>
</gene>
<dbReference type="Proteomes" id="UP000199727">
    <property type="component" value="Unassembled WGS sequence"/>
</dbReference>
<sequence length="578" mass="62684">MSGHPTRSGRHSLPPLSSILTPVTSRGQNTTGSGGRSRDSGAESVKSPLPTSLSLGNLRTTRYMSESGPNSTGPTTAASSTKVGGTPTTVTKEEKKDKKKRKKGMKGWAWVVEDENGNVIDLPSDEEIAFRNAANNEQAIRPPVSRTEEITSNSAPDAVNMIIGEDGEHLKADIRSPSSQASTTAREDRLLGKRPFKSSSPTRACSPQNLTESSSPKSMVYFTTISGEEPRRKVRRKSSPPTTAVTSTPAATSSNTTPVIMTIPIPSSTTTPTALPIAPKTAQSRRTQPSRQPPPPTRARAVVAQRDSASRAGSAHIVNDDAPLAVPPIRIGSGQGFNSHNKESAAKEELALRKEALFIIDQAEKMRATSYERGKRSGVNRRGGKRNGKADDVGNAHDKESVGDGNGFARNHDYSDDDNWASFEGPLEGGPTLGSRLSSQTAKAPPALPPPRPFEVEFEEVQEYYRQKAEVSRTSRLRERPWNERHSPAIVIATNRKDVMPRDETEREYYQGLSGLTEEMEANASGFVHNVRANVTALATYYFPQRQAKRDAFLERIGRGLQKLGQELTDNGDALVLP</sequence>
<feature type="compositionally biased region" description="Polar residues" evidence="1">
    <location>
        <begin position="49"/>
        <end position="80"/>
    </location>
</feature>
<evidence type="ECO:0000313" key="2">
    <source>
        <dbReference type="EMBL" id="OXG29027.1"/>
    </source>
</evidence>
<evidence type="ECO:0000313" key="3">
    <source>
        <dbReference type="Proteomes" id="UP000199727"/>
    </source>
</evidence>
<proteinExistence type="predicted"/>
<organism evidence="2 3">
    <name type="scientific">Cryptococcus neoformans Tu259-1</name>
    <dbReference type="NCBI Taxonomy" id="1230072"/>
    <lineage>
        <taxon>Eukaryota</taxon>
        <taxon>Fungi</taxon>
        <taxon>Dikarya</taxon>
        <taxon>Basidiomycota</taxon>
        <taxon>Agaricomycotina</taxon>
        <taxon>Tremellomycetes</taxon>
        <taxon>Tremellales</taxon>
        <taxon>Cryptococcaceae</taxon>
        <taxon>Cryptococcus</taxon>
        <taxon>Cryptococcus neoformans species complex</taxon>
    </lineage>
</organism>
<feature type="compositionally biased region" description="Polar residues" evidence="1">
    <location>
        <begin position="18"/>
        <end position="31"/>
    </location>
</feature>
<dbReference type="AlphaFoldDB" id="A0A854QQL6"/>
<feature type="region of interest" description="Disordered" evidence="1">
    <location>
        <begin position="365"/>
        <end position="451"/>
    </location>
</feature>
<feature type="region of interest" description="Disordered" evidence="1">
    <location>
        <begin position="1"/>
        <end position="106"/>
    </location>
</feature>
<name>A0A854QQL6_CRYNE</name>
<feature type="compositionally biased region" description="Low complexity" evidence="1">
    <location>
        <begin position="239"/>
        <end position="290"/>
    </location>
</feature>
<feature type="compositionally biased region" description="Basic and acidic residues" evidence="1">
    <location>
        <begin position="365"/>
        <end position="375"/>
    </location>
</feature>
<accession>A0A854QQL6</accession>